<comment type="subcellular location">
    <subcellularLocation>
        <location evidence="1">Membrane</location>
        <topology evidence="1">Multi-pass membrane protein</topology>
    </subcellularLocation>
</comment>
<dbReference type="Pfam" id="PF01740">
    <property type="entry name" value="STAS"/>
    <property type="match status" value="1"/>
</dbReference>
<feature type="transmembrane region" description="Helical" evidence="5">
    <location>
        <begin position="153"/>
        <end position="171"/>
    </location>
</feature>
<feature type="transmembrane region" description="Helical" evidence="5">
    <location>
        <begin position="178"/>
        <end position="197"/>
    </location>
</feature>
<evidence type="ECO:0000256" key="4">
    <source>
        <dbReference type="ARBA" id="ARBA00023136"/>
    </source>
</evidence>
<name>A0ABV3P3B8_9ACTN</name>
<protein>
    <submittedName>
        <fullName evidence="7">SulP family inorganic anion transporter</fullName>
    </submittedName>
</protein>
<evidence type="ECO:0000313" key="7">
    <source>
        <dbReference type="EMBL" id="MEW9264055.1"/>
    </source>
</evidence>
<evidence type="ECO:0000256" key="3">
    <source>
        <dbReference type="ARBA" id="ARBA00022989"/>
    </source>
</evidence>
<dbReference type="Proteomes" id="UP001555826">
    <property type="component" value="Unassembled WGS sequence"/>
</dbReference>
<dbReference type="PANTHER" id="PTHR43310:SF1">
    <property type="entry name" value="SULFATE TRANSPORTER YBAR-RELATED"/>
    <property type="match status" value="1"/>
</dbReference>
<feature type="transmembrane region" description="Helical" evidence="5">
    <location>
        <begin position="327"/>
        <end position="344"/>
    </location>
</feature>
<dbReference type="PANTHER" id="PTHR43310">
    <property type="entry name" value="SULFATE TRANSPORTER YBAR-RELATED"/>
    <property type="match status" value="1"/>
</dbReference>
<dbReference type="CDD" id="cd07042">
    <property type="entry name" value="STAS_SulP_like_sulfate_transporter"/>
    <property type="match status" value="1"/>
</dbReference>
<keyword evidence="4 5" id="KW-0472">Membrane</keyword>
<organism evidence="7 8">
    <name type="scientific">Kineococcus endophyticus</name>
    <dbReference type="NCBI Taxonomy" id="1181883"/>
    <lineage>
        <taxon>Bacteria</taxon>
        <taxon>Bacillati</taxon>
        <taxon>Actinomycetota</taxon>
        <taxon>Actinomycetes</taxon>
        <taxon>Kineosporiales</taxon>
        <taxon>Kineosporiaceae</taxon>
        <taxon>Kineococcus</taxon>
    </lineage>
</organism>
<sequence length="494" mass="51282">MPSALTSPGAALRRPPWLRSLRVLRTEVLAGLVVALALVPEAISFSIVAGVDPRVGLISSFVMGVTTSFVGGRPAMISAATGAVALVVAPLSHSHGVGYLIAAILLAGVLQIALGLLGVARLMRFVPRSVTTGFVNALAISIFIAQLPNLRGAGVTGYAVLAAGIALLVVVPRFVKSVPAPLITVALLTVLVVVLHVDVRTVGDDGALPRTLPTLGLPDVPLTLDTLRTIAPFSVGVALVGLMESLMTAQLVDELTDTRSSKTRECVGQGTAQIVTGLFGGMGGCAVIGQTMINVKVSGARTRLSTFLAGTFLLVLVVGFGDVVAQIPLAALVAVMFLVCYGAFDWHSVRPATLKTMPRSETAVMVVTVVIVLLTHNLAYGVLGGTLLACVLFARRVAHLVEVRPGAEPGTYSVHGQVFFASSGDLVTQFDYATDPERVTIDFSDAHVWDASSIAALDAVSRKYVEHGKEAVIVGMNPATAALHGRLAGRVTGE</sequence>
<dbReference type="InterPro" id="IPR052706">
    <property type="entry name" value="Membrane-Transporter-like"/>
</dbReference>
<reference evidence="7 8" key="1">
    <citation type="submission" date="2024-07" db="EMBL/GenBank/DDBJ databases">
        <authorList>
            <person name="Thanompreechachai J."/>
            <person name="Duangmal K."/>
        </authorList>
    </citation>
    <scope>NUCLEOTIDE SEQUENCE [LARGE SCALE GENOMIC DNA]</scope>
    <source>
        <strain evidence="7 8">KCTC 19886</strain>
    </source>
</reference>
<dbReference type="PROSITE" id="PS50801">
    <property type="entry name" value="STAS"/>
    <property type="match status" value="1"/>
</dbReference>
<feature type="domain" description="STAS" evidence="6">
    <location>
        <begin position="412"/>
        <end position="478"/>
    </location>
</feature>
<feature type="transmembrane region" description="Helical" evidence="5">
    <location>
        <begin position="364"/>
        <end position="394"/>
    </location>
</feature>
<keyword evidence="2 5" id="KW-0812">Transmembrane</keyword>
<feature type="transmembrane region" description="Helical" evidence="5">
    <location>
        <begin position="230"/>
        <end position="252"/>
    </location>
</feature>
<evidence type="ECO:0000256" key="5">
    <source>
        <dbReference type="SAM" id="Phobius"/>
    </source>
</evidence>
<dbReference type="EMBL" id="JBFNQN010000003">
    <property type="protein sequence ID" value="MEW9264055.1"/>
    <property type="molecule type" value="Genomic_DNA"/>
</dbReference>
<proteinExistence type="predicted"/>
<dbReference type="InterPro" id="IPR011547">
    <property type="entry name" value="SLC26A/SulP_dom"/>
</dbReference>
<comment type="caution">
    <text evidence="7">The sequence shown here is derived from an EMBL/GenBank/DDBJ whole genome shotgun (WGS) entry which is preliminary data.</text>
</comment>
<evidence type="ECO:0000313" key="8">
    <source>
        <dbReference type="Proteomes" id="UP001555826"/>
    </source>
</evidence>
<dbReference type="InterPro" id="IPR002645">
    <property type="entry name" value="STAS_dom"/>
</dbReference>
<dbReference type="RefSeq" id="WP_367636658.1">
    <property type="nucleotide sequence ID" value="NZ_JBFNQN010000003.1"/>
</dbReference>
<feature type="transmembrane region" description="Helical" evidence="5">
    <location>
        <begin position="97"/>
        <end position="117"/>
    </location>
</feature>
<accession>A0ABV3P3B8</accession>
<keyword evidence="8" id="KW-1185">Reference proteome</keyword>
<gene>
    <name evidence="7" type="ORF">AB1207_04805</name>
</gene>
<dbReference type="Gene3D" id="3.30.750.24">
    <property type="entry name" value="STAS domain"/>
    <property type="match status" value="1"/>
</dbReference>
<dbReference type="Pfam" id="PF00916">
    <property type="entry name" value="Sulfate_transp"/>
    <property type="match status" value="2"/>
</dbReference>
<evidence type="ECO:0000256" key="2">
    <source>
        <dbReference type="ARBA" id="ARBA00022692"/>
    </source>
</evidence>
<evidence type="ECO:0000259" key="6">
    <source>
        <dbReference type="PROSITE" id="PS50801"/>
    </source>
</evidence>
<evidence type="ECO:0000256" key="1">
    <source>
        <dbReference type="ARBA" id="ARBA00004141"/>
    </source>
</evidence>
<feature type="transmembrane region" description="Helical" evidence="5">
    <location>
        <begin position="129"/>
        <end position="147"/>
    </location>
</feature>
<feature type="transmembrane region" description="Helical" evidence="5">
    <location>
        <begin position="28"/>
        <end position="51"/>
    </location>
</feature>
<dbReference type="SUPFAM" id="SSF52091">
    <property type="entry name" value="SpoIIaa-like"/>
    <property type="match status" value="1"/>
</dbReference>
<keyword evidence="3 5" id="KW-1133">Transmembrane helix</keyword>
<feature type="transmembrane region" description="Helical" evidence="5">
    <location>
        <begin position="304"/>
        <end position="321"/>
    </location>
</feature>
<dbReference type="InterPro" id="IPR036513">
    <property type="entry name" value="STAS_dom_sf"/>
</dbReference>